<dbReference type="AlphaFoldDB" id="E8X0J7"/>
<evidence type="ECO:0000313" key="3">
    <source>
        <dbReference type="Proteomes" id="UP000000343"/>
    </source>
</evidence>
<proteinExistence type="predicted"/>
<keyword evidence="3" id="KW-1185">Reference proteome</keyword>
<gene>
    <name evidence="2" type="ordered locus">AciX9_0793</name>
</gene>
<dbReference type="InterPro" id="IPR011008">
    <property type="entry name" value="Dimeric_a/b-barrel"/>
</dbReference>
<dbReference type="OrthoDB" id="118160at2"/>
<dbReference type="RefSeq" id="WP_013579186.1">
    <property type="nucleotide sequence ID" value="NC_015064.1"/>
</dbReference>
<keyword evidence="1" id="KW-0732">Signal</keyword>
<name>E8X0J7_GRATM</name>
<dbReference type="EMBL" id="CP002480">
    <property type="protein sequence ID" value="ADW67861.1"/>
    <property type="molecule type" value="Genomic_DNA"/>
</dbReference>
<sequence length="237" mass="26031">MRPQILLTLLLTTAAFPQARPTTFLLEDTTIVAGTAGQFEPSQHQYCLAALKAGTPACLVFSTALFGDTNRYLTLLPIANFAHFDSGQYAASGLTVEEDHAQTGSPAAQTHQSVIALEPELSFTHAPNNQRPLNLFLEYHLRPGTLDAFLALVRSNQLPAARKAAVPAFEVFRTLVGASPDRVFVVYRLDSYAQLDRYKEPDSGEWRDFASKDILSSTSFVVRYRPEISANPNDPTS</sequence>
<protein>
    <recommendedName>
        <fullName evidence="4">NIPSNAP family containing protein</fullName>
    </recommendedName>
</protein>
<dbReference type="KEGG" id="acm:AciX9_0793"/>
<dbReference type="SUPFAM" id="SSF54909">
    <property type="entry name" value="Dimeric alpha+beta barrel"/>
    <property type="match status" value="1"/>
</dbReference>
<organism evidence="3">
    <name type="scientific">Granulicella tundricola (strain ATCC BAA-1859 / DSM 23138 / MP5ACTX9)</name>
    <dbReference type="NCBI Taxonomy" id="1198114"/>
    <lineage>
        <taxon>Bacteria</taxon>
        <taxon>Pseudomonadati</taxon>
        <taxon>Acidobacteriota</taxon>
        <taxon>Terriglobia</taxon>
        <taxon>Terriglobales</taxon>
        <taxon>Acidobacteriaceae</taxon>
        <taxon>Granulicella</taxon>
    </lineage>
</organism>
<evidence type="ECO:0000256" key="1">
    <source>
        <dbReference type="SAM" id="SignalP"/>
    </source>
</evidence>
<accession>E8X0J7</accession>
<dbReference type="Gene3D" id="3.30.70.100">
    <property type="match status" value="1"/>
</dbReference>
<feature type="chain" id="PRO_5003234236" description="NIPSNAP family containing protein" evidence="1">
    <location>
        <begin position="20"/>
        <end position="237"/>
    </location>
</feature>
<dbReference type="PaxDb" id="1198114-AciX9_0793"/>
<feature type="signal peptide" evidence="1">
    <location>
        <begin position="1"/>
        <end position="19"/>
    </location>
</feature>
<dbReference type="HOGENOM" id="CLU_1169355_0_0_0"/>
<dbReference type="Proteomes" id="UP000000343">
    <property type="component" value="Chromosome"/>
</dbReference>
<evidence type="ECO:0000313" key="2">
    <source>
        <dbReference type="EMBL" id="ADW67861.1"/>
    </source>
</evidence>
<evidence type="ECO:0008006" key="4">
    <source>
        <dbReference type="Google" id="ProtNLM"/>
    </source>
</evidence>
<reference evidence="3" key="1">
    <citation type="submission" date="2011-01" db="EMBL/GenBank/DDBJ databases">
        <title>Complete sequence of chromosome of Acidobacterium sp. MP5ACTX9.</title>
        <authorList>
            <consortium name="US DOE Joint Genome Institute"/>
            <person name="Lucas S."/>
            <person name="Copeland A."/>
            <person name="Lapidus A."/>
            <person name="Cheng J.-F."/>
            <person name="Goodwin L."/>
            <person name="Pitluck S."/>
            <person name="Teshima H."/>
            <person name="Detter J.C."/>
            <person name="Han C."/>
            <person name="Tapia R."/>
            <person name="Land M."/>
            <person name="Hauser L."/>
            <person name="Kyrpides N."/>
            <person name="Ivanova N."/>
            <person name="Ovchinnikova G."/>
            <person name="Pagani I."/>
            <person name="Rawat S.R."/>
            <person name="Mannisto M."/>
            <person name="Haggblom M.M."/>
            <person name="Woyke T."/>
        </authorList>
    </citation>
    <scope>NUCLEOTIDE SEQUENCE [LARGE SCALE GENOMIC DNA]</scope>
    <source>
        <strain evidence="3">MP5ACTX9</strain>
    </source>
</reference>